<sequence length="169" mass="19929">MENLKRISIIGPNGSGKTTLARVLAKKLDLPIIHVDSYIWGKNWTLNDRNETENKIKTTLSREEKWIADGYITYAPKEMLEMSDLVIYLNYTNIRSVFYNIKRWIKHRKNKREELPEGCEEQLKLKSLYQVFQGGVVHLIEDAIKTYPPDNLIRIKSPSKLKKYLRENY</sequence>
<dbReference type="EMBL" id="MFUO01000024">
    <property type="protein sequence ID" value="OGI83601.1"/>
    <property type="molecule type" value="Genomic_DNA"/>
</dbReference>
<dbReference type="PANTHER" id="PTHR37816">
    <property type="entry name" value="YALI0E33011P"/>
    <property type="match status" value="1"/>
</dbReference>
<name>A0A1F6WNX3_9BACT</name>
<dbReference type="Proteomes" id="UP000178184">
    <property type="component" value="Unassembled WGS sequence"/>
</dbReference>
<accession>A0A1F6WNX3</accession>
<feature type="domain" description="ABC transporter" evidence="1">
    <location>
        <begin position="5"/>
        <end position="30"/>
    </location>
</feature>
<dbReference type="STRING" id="1801764.A2903_01690"/>
<dbReference type="GO" id="GO:0005524">
    <property type="term" value="F:ATP binding"/>
    <property type="evidence" value="ECO:0007669"/>
    <property type="project" value="InterPro"/>
</dbReference>
<gene>
    <name evidence="2" type="ORF">A2903_01690</name>
</gene>
<dbReference type="AlphaFoldDB" id="A0A1F6WNX3"/>
<dbReference type="GO" id="GO:0016887">
    <property type="term" value="F:ATP hydrolysis activity"/>
    <property type="evidence" value="ECO:0007669"/>
    <property type="project" value="InterPro"/>
</dbReference>
<evidence type="ECO:0000259" key="1">
    <source>
        <dbReference type="Pfam" id="PF00005"/>
    </source>
</evidence>
<dbReference type="InterPro" id="IPR027417">
    <property type="entry name" value="P-loop_NTPase"/>
</dbReference>
<dbReference type="Pfam" id="PF00005">
    <property type="entry name" value="ABC_tran"/>
    <property type="match status" value="1"/>
</dbReference>
<dbReference type="Gene3D" id="3.40.50.300">
    <property type="entry name" value="P-loop containing nucleotide triphosphate hydrolases"/>
    <property type="match status" value="1"/>
</dbReference>
<dbReference type="SUPFAM" id="SSF52540">
    <property type="entry name" value="P-loop containing nucleoside triphosphate hydrolases"/>
    <property type="match status" value="1"/>
</dbReference>
<reference evidence="2 3" key="1">
    <citation type="journal article" date="2016" name="Nat. Commun.">
        <title>Thousands of microbial genomes shed light on interconnected biogeochemical processes in an aquifer system.</title>
        <authorList>
            <person name="Anantharaman K."/>
            <person name="Brown C.T."/>
            <person name="Hug L.A."/>
            <person name="Sharon I."/>
            <person name="Castelle C.J."/>
            <person name="Probst A.J."/>
            <person name="Thomas B.C."/>
            <person name="Singh A."/>
            <person name="Wilkins M.J."/>
            <person name="Karaoz U."/>
            <person name="Brodie E.L."/>
            <person name="Williams K.H."/>
            <person name="Hubbard S.S."/>
            <person name="Banfield J.F."/>
        </authorList>
    </citation>
    <scope>NUCLEOTIDE SEQUENCE [LARGE SCALE GENOMIC DNA]</scope>
</reference>
<dbReference type="InterPro" id="IPR052922">
    <property type="entry name" value="Cytidylate_Kinase-2"/>
</dbReference>
<comment type="caution">
    <text evidence="2">The sequence shown here is derived from an EMBL/GenBank/DDBJ whole genome shotgun (WGS) entry which is preliminary data.</text>
</comment>
<organism evidence="2 3">
    <name type="scientific">Candidatus Nomurabacteria bacterium RIFCSPLOWO2_01_FULL_33_17</name>
    <dbReference type="NCBI Taxonomy" id="1801764"/>
    <lineage>
        <taxon>Bacteria</taxon>
        <taxon>Candidatus Nomuraibacteriota</taxon>
    </lineage>
</organism>
<evidence type="ECO:0000313" key="3">
    <source>
        <dbReference type="Proteomes" id="UP000178184"/>
    </source>
</evidence>
<proteinExistence type="predicted"/>
<dbReference type="InterPro" id="IPR003439">
    <property type="entry name" value="ABC_transporter-like_ATP-bd"/>
</dbReference>
<protein>
    <recommendedName>
        <fullName evidence="1">ABC transporter domain-containing protein</fullName>
    </recommendedName>
</protein>
<evidence type="ECO:0000313" key="2">
    <source>
        <dbReference type="EMBL" id="OGI83601.1"/>
    </source>
</evidence>
<dbReference type="PANTHER" id="PTHR37816:SF3">
    <property type="entry name" value="MODULATES DNA TOPOLOGY"/>
    <property type="match status" value="1"/>
</dbReference>